<sequence length="91" mass="9764">GGKSSFWLGFKGGVGGGVVPYPIPNKLGRSTLPYATKPNGGSDGIEPMSLKLWFPDLKRFKGTSKLSSEEQLSALLRIMARKTISIKADKP</sequence>
<dbReference type="AlphaFoldDB" id="A0A9N9J0Q4"/>
<dbReference type="Proteomes" id="UP000789508">
    <property type="component" value="Unassembled WGS sequence"/>
</dbReference>
<accession>A0A9N9J0Q4</accession>
<feature type="non-terminal residue" evidence="1">
    <location>
        <position position="1"/>
    </location>
</feature>
<gene>
    <name evidence="1" type="ORF">ALEPTO_LOCUS13655</name>
</gene>
<name>A0A9N9J0Q4_9GLOM</name>
<feature type="non-terminal residue" evidence="1">
    <location>
        <position position="91"/>
    </location>
</feature>
<dbReference type="EMBL" id="CAJVPS010045952">
    <property type="protein sequence ID" value="CAG8760343.1"/>
    <property type="molecule type" value="Genomic_DNA"/>
</dbReference>
<comment type="caution">
    <text evidence="1">The sequence shown here is derived from an EMBL/GenBank/DDBJ whole genome shotgun (WGS) entry which is preliminary data.</text>
</comment>
<keyword evidence="2" id="KW-1185">Reference proteome</keyword>
<reference evidence="1" key="1">
    <citation type="submission" date="2021-06" db="EMBL/GenBank/DDBJ databases">
        <authorList>
            <person name="Kallberg Y."/>
            <person name="Tangrot J."/>
            <person name="Rosling A."/>
        </authorList>
    </citation>
    <scope>NUCLEOTIDE SEQUENCE</scope>
    <source>
        <strain evidence="1">FL130A</strain>
    </source>
</reference>
<organism evidence="1 2">
    <name type="scientific">Ambispora leptoticha</name>
    <dbReference type="NCBI Taxonomy" id="144679"/>
    <lineage>
        <taxon>Eukaryota</taxon>
        <taxon>Fungi</taxon>
        <taxon>Fungi incertae sedis</taxon>
        <taxon>Mucoromycota</taxon>
        <taxon>Glomeromycotina</taxon>
        <taxon>Glomeromycetes</taxon>
        <taxon>Archaeosporales</taxon>
        <taxon>Ambisporaceae</taxon>
        <taxon>Ambispora</taxon>
    </lineage>
</organism>
<proteinExistence type="predicted"/>
<evidence type="ECO:0000313" key="2">
    <source>
        <dbReference type="Proteomes" id="UP000789508"/>
    </source>
</evidence>
<protein>
    <submittedName>
        <fullName evidence="1">8141_t:CDS:1</fullName>
    </submittedName>
</protein>
<evidence type="ECO:0000313" key="1">
    <source>
        <dbReference type="EMBL" id="CAG8760343.1"/>
    </source>
</evidence>